<comment type="caution">
    <text evidence="8">The sequence shown here is derived from an EMBL/GenBank/DDBJ whole genome shotgun (WGS) entry which is preliminary data.</text>
</comment>
<reference evidence="9" key="1">
    <citation type="journal article" date="2019" name="Int. J. Syst. Evol. Microbiol.">
        <title>The Global Catalogue of Microorganisms (GCM) 10K type strain sequencing project: providing services to taxonomists for standard genome sequencing and annotation.</title>
        <authorList>
            <consortium name="The Broad Institute Genomics Platform"/>
            <consortium name="The Broad Institute Genome Sequencing Center for Infectious Disease"/>
            <person name="Wu L."/>
            <person name="Ma J."/>
        </authorList>
    </citation>
    <scope>NUCLEOTIDE SEQUENCE [LARGE SCALE GENOMIC DNA]</scope>
    <source>
        <strain evidence="9">JCM 17441</strain>
    </source>
</reference>
<dbReference type="SUPFAM" id="SSF51735">
    <property type="entry name" value="NAD(P)-binding Rossmann-fold domains"/>
    <property type="match status" value="1"/>
</dbReference>
<dbReference type="Pfam" id="PF03949">
    <property type="entry name" value="Malic_M"/>
    <property type="match status" value="1"/>
</dbReference>
<dbReference type="SUPFAM" id="SSF53223">
    <property type="entry name" value="Aminoacid dehydrogenase-like, N-terminal domain"/>
    <property type="match status" value="1"/>
</dbReference>
<dbReference type="PRINTS" id="PR00072">
    <property type="entry name" value="MALOXRDTASE"/>
</dbReference>
<dbReference type="Gene3D" id="3.40.50.720">
    <property type="entry name" value="NAD(P)-binding Rossmann-like Domain"/>
    <property type="match status" value="1"/>
</dbReference>
<keyword evidence="4" id="KW-0520">NAD</keyword>
<dbReference type="Proteomes" id="UP001500620">
    <property type="component" value="Unassembled WGS sequence"/>
</dbReference>
<evidence type="ECO:0000313" key="8">
    <source>
        <dbReference type="EMBL" id="GAA4256773.1"/>
    </source>
</evidence>
<feature type="domain" description="Malic enzyme NAD-binding" evidence="6">
    <location>
        <begin position="282"/>
        <end position="540"/>
    </location>
</feature>
<keyword evidence="9" id="KW-1185">Reference proteome</keyword>
<evidence type="ECO:0000313" key="9">
    <source>
        <dbReference type="Proteomes" id="UP001500620"/>
    </source>
</evidence>
<evidence type="ECO:0000256" key="2">
    <source>
        <dbReference type="ARBA" id="ARBA00008785"/>
    </source>
</evidence>
<dbReference type="InterPro" id="IPR012301">
    <property type="entry name" value="Malic_N_dom"/>
</dbReference>
<dbReference type="PIRSF" id="PIRSF000106">
    <property type="entry name" value="ME"/>
    <property type="match status" value="1"/>
</dbReference>
<organism evidence="8 9">
    <name type="scientific">Dactylosporangium darangshiense</name>
    <dbReference type="NCBI Taxonomy" id="579108"/>
    <lineage>
        <taxon>Bacteria</taxon>
        <taxon>Bacillati</taxon>
        <taxon>Actinomycetota</taxon>
        <taxon>Actinomycetes</taxon>
        <taxon>Micromonosporales</taxon>
        <taxon>Micromonosporaceae</taxon>
        <taxon>Dactylosporangium</taxon>
    </lineage>
</organism>
<dbReference type="Gene3D" id="3.40.50.10380">
    <property type="entry name" value="Malic enzyme, N-terminal domain"/>
    <property type="match status" value="1"/>
</dbReference>
<dbReference type="RefSeq" id="WP_345133739.1">
    <property type="nucleotide sequence ID" value="NZ_BAABAT010000025.1"/>
</dbReference>
<protein>
    <submittedName>
        <fullName evidence="8">Oxaloacetate-decarboxylating malate dehydrogenase</fullName>
    </submittedName>
</protein>
<dbReference type="PANTHER" id="PTHR23406">
    <property type="entry name" value="MALIC ENZYME-RELATED"/>
    <property type="match status" value="1"/>
</dbReference>
<evidence type="ECO:0000259" key="6">
    <source>
        <dbReference type="SMART" id="SM00919"/>
    </source>
</evidence>
<dbReference type="NCBIfam" id="NF010052">
    <property type="entry name" value="PRK13529.1"/>
    <property type="match status" value="1"/>
</dbReference>
<dbReference type="InterPro" id="IPR012302">
    <property type="entry name" value="Malic_NAD-bd"/>
</dbReference>
<evidence type="ECO:0000256" key="1">
    <source>
        <dbReference type="ARBA" id="ARBA00001936"/>
    </source>
</evidence>
<dbReference type="SMART" id="SM00919">
    <property type="entry name" value="Malic_M"/>
    <property type="match status" value="1"/>
</dbReference>
<proteinExistence type="inferred from homology"/>
<dbReference type="Pfam" id="PF00390">
    <property type="entry name" value="malic"/>
    <property type="match status" value="1"/>
</dbReference>
<dbReference type="InterPro" id="IPR036291">
    <property type="entry name" value="NAD(P)-bd_dom_sf"/>
</dbReference>
<comment type="cofactor">
    <cofactor evidence="1">
        <name>Mn(2+)</name>
        <dbReference type="ChEBI" id="CHEBI:29035"/>
    </cofactor>
</comment>
<dbReference type="InterPro" id="IPR037062">
    <property type="entry name" value="Malic_N_dom_sf"/>
</dbReference>
<gene>
    <name evidence="8" type="primary">malS</name>
    <name evidence="8" type="ORF">GCM10022255_070950</name>
</gene>
<dbReference type="InterPro" id="IPR046346">
    <property type="entry name" value="Aminoacid_DH-like_N_sf"/>
</dbReference>
<dbReference type="InterPro" id="IPR001891">
    <property type="entry name" value="Malic_OxRdtase"/>
</dbReference>
<dbReference type="InterPro" id="IPR015884">
    <property type="entry name" value="Malic_enzyme_CS"/>
</dbReference>
<evidence type="ECO:0000259" key="7">
    <source>
        <dbReference type="SMART" id="SM01274"/>
    </source>
</evidence>
<evidence type="ECO:0000256" key="3">
    <source>
        <dbReference type="ARBA" id="ARBA00022723"/>
    </source>
</evidence>
<comment type="similarity">
    <text evidence="2 5">Belongs to the malic enzymes family.</text>
</comment>
<feature type="domain" description="Malic enzyme N-terminal" evidence="7">
    <location>
        <begin position="90"/>
        <end position="272"/>
    </location>
</feature>
<name>A0ABP8DIB4_9ACTN</name>
<dbReference type="PANTHER" id="PTHR23406:SF34">
    <property type="entry name" value="NAD-DEPENDENT MALIC ENZYME, MITOCHONDRIAL"/>
    <property type="match status" value="1"/>
</dbReference>
<dbReference type="PROSITE" id="PS00331">
    <property type="entry name" value="MALIC_ENZYMES"/>
    <property type="match status" value="1"/>
</dbReference>
<accession>A0ABP8DIB4</accession>
<dbReference type="SMART" id="SM01274">
    <property type="entry name" value="malic"/>
    <property type="match status" value="1"/>
</dbReference>
<evidence type="ECO:0000256" key="4">
    <source>
        <dbReference type="ARBA" id="ARBA00023027"/>
    </source>
</evidence>
<evidence type="ECO:0000256" key="5">
    <source>
        <dbReference type="RuleBase" id="RU003427"/>
    </source>
</evidence>
<sequence>MTAATLVSTKRKFRVEGDSWVTSARGAEVLDSPLLNKGTAFTRHEREALGLQGLLPAAVQTLEEQVRRAYEQYAGQPTDLHKNVFLAMLQDNNEVLFFRLLAEHLREMLPVVYDPTVGEAIRRYSHEYRRPRGVYLSIDEPDRIEAALTDLGLDADDVDLIVASDAEEILGIGDWGVGGIDIAVGKLAVYTAAAGIDPARVIPVSLDVGTDNAELLGDPQYVGNRHGRVRGPRYDAFIDAYVTAATRLFPQALLHWEDFGPSNGRRILQRYRDQVCTFNDDMQGTGAITLAAALSAVRASGTRMRDQRLVVFGAGTAGVGIADQLRDAMVRDGADRDAATRRVWCVDRQGLLTDDMRDLRDFQVPYARPAKEVSGWARDGRIGLAETVARVGPTMLIGTSTAHGAFTEQIVREMGRHAERPIIFPLSNPTERIEAMPADLIPWTDGRALVATGIPVGPVTYKGVTYSIGQANNALLYPGLGLGAIVARATKISDGMFHAAADAVARLVDASAPGASVLPHVENLRDVSAAVATAVAGQAKSEGLARARLSDTARQVRESMWQPGYRNIEAG</sequence>
<dbReference type="EMBL" id="BAABAT010000025">
    <property type="protein sequence ID" value="GAA4256773.1"/>
    <property type="molecule type" value="Genomic_DNA"/>
</dbReference>
<keyword evidence="3 5" id="KW-0479">Metal-binding</keyword>